<name>A0A6C0PB37_9BACL</name>
<geneLocation type="plasmid" evidence="1 2">
    <name>unnamed1</name>
</geneLocation>
<evidence type="ECO:0000313" key="2">
    <source>
        <dbReference type="Proteomes" id="UP000479114"/>
    </source>
</evidence>
<dbReference type="KEGG" id="prz:GZH47_32335"/>
<sequence>MSDVDYERLFKKFEKVVDTRDSQKIDKVLYHHLYQHAGFIAHYDIHGYRETYAGEGFLAFIDHFAQYPYLGYGSHGEFNRRLREYVLEHAEDIRGDFARKADQKELALLNALAAKHGVTVHPHGADVPTFREPDLVSSISKSGQFEFAF</sequence>
<keyword evidence="2" id="KW-1185">Reference proteome</keyword>
<keyword evidence="1" id="KW-0614">Plasmid</keyword>
<proteinExistence type="predicted"/>
<protein>
    <submittedName>
        <fullName evidence="1">Uncharacterized protein</fullName>
    </submittedName>
</protein>
<dbReference type="AlphaFoldDB" id="A0A6C0PB37"/>
<evidence type="ECO:0000313" key="1">
    <source>
        <dbReference type="EMBL" id="QHW35575.1"/>
    </source>
</evidence>
<dbReference type="Proteomes" id="UP000479114">
    <property type="component" value="Plasmid unnamed1"/>
</dbReference>
<dbReference type="RefSeq" id="WP_162645721.1">
    <property type="nucleotide sequence ID" value="NZ_CP048287.1"/>
</dbReference>
<accession>A0A6C0PB37</accession>
<organism evidence="1 2">
    <name type="scientific">Paenibacillus rhizovicinus</name>
    <dbReference type="NCBI Taxonomy" id="2704463"/>
    <lineage>
        <taxon>Bacteria</taxon>
        <taxon>Bacillati</taxon>
        <taxon>Bacillota</taxon>
        <taxon>Bacilli</taxon>
        <taxon>Bacillales</taxon>
        <taxon>Paenibacillaceae</taxon>
        <taxon>Paenibacillus</taxon>
    </lineage>
</organism>
<reference evidence="1 2" key="1">
    <citation type="submission" date="2020-02" db="EMBL/GenBank/DDBJ databases">
        <title>Paenibacillus sp. nov., isolated from rhizosphere soil of tomato.</title>
        <authorList>
            <person name="Weon H.-Y."/>
            <person name="Lee S.A."/>
        </authorList>
    </citation>
    <scope>NUCLEOTIDE SEQUENCE [LARGE SCALE GENOMIC DNA]</scope>
    <source>
        <strain evidence="1 2">14171R-81</strain>
        <plasmid evidence="1 2">unnamed1</plasmid>
    </source>
</reference>
<gene>
    <name evidence="1" type="ORF">GZH47_32335</name>
</gene>
<dbReference type="EMBL" id="CP048287">
    <property type="protein sequence ID" value="QHW35575.1"/>
    <property type="molecule type" value="Genomic_DNA"/>
</dbReference>